<dbReference type="EMBL" id="CM045761">
    <property type="protein sequence ID" value="KAI8014592.1"/>
    <property type="molecule type" value="Genomic_DNA"/>
</dbReference>
<evidence type="ECO:0000313" key="2">
    <source>
        <dbReference type="Proteomes" id="UP001060215"/>
    </source>
</evidence>
<dbReference type="Proteomes" id="UP001060215">
    <property type="component" value="Chromosome 4"/>
</dbReference>
<comment type="caution">
    <text evidence="1">The sequence shown here is derived from an EMBL/GenBank/DDBJ whole genome shotgun (WGS) entry which is preliminary data.</text>
</comment>
<evidence type="ECO:0000313" key="1">
    <source>
        <dbReference type="EMBL" id="KAI8014592.1"/>
    </source>
</evidence>
<proteinExistence type="predicted"/>
<gene>
    <name evidence="1" type="ORF">LOK49_LG05G01179</name>
</gene>
<organism evidence="1 2">
    <name type="scientific">Camellia lanceoleosa</name>
    <dbReference type="NCBI Taxonomy" id="1840588"/>
    <lineage>
        <taxon>Eukaryota</taxon>
        <taxon>Viridiplantae</taxon>
        <taxon>Streptophyta</taxon>
        <taxon>Embryophyta</taxon>
        <taxon>Tracheophyta</taxon>
        <taxon>Spermatophyta</taxon>
        <taxon>Magnoliopsida</taxon>
        <taxon>eudicotyledons</taxon>
        <taxon>Gunneridae</taxon>
        <taxon>Pentapetalae</taxon>
        <taxon>asterids</taxon>
        <taxon>Ericales</taxon>
        <taxon>Theaceae</taxon>
        <taxon>Camellia</taxon>
    </lineage>
</organism>
<accession>A0ACC0HQ07</accession>
<name>A0ACC0HQ07_9ERIC</name>
<reference evidence="1 2" key="1">
    <citation type="journal article" date="2022" name="Plant J.">
        <title>Chromosome-level genome of Camellia lanceoleosa provides a valuable resource for understanding genome evolution and self-incompatibility.</title>
        <authorList>
            <person name="Gong W."/>
            <person name="Xiao S."/>
            <person name="Wang L."/>
            <person name="Liao Z."/>
            <person name="Chang Y."/>
            <person name="Mo W."/>
            <person name="Hu G."/>
            <person name="Li W."/>
            <person name="Zhao G."/>
            <person name="Zhu H."/>
            <person name="Hu X."/>
            <person name="Ji K."/>
            <person name="Xiang X."/>
            <person name="Song Q."/>
            <person name="Yuan D."/>
            <person name="Jin S."/>
            <person name="Zhang L."/>
        </authorList>
    </citation>
    <scope>NUCLEOTIDE SEQUENCE [LARGE SCALE GENOMIC DNA]</scope>
    <source>
        <strain evidence="1">SQ_2022a</strain>
    </source>
</reference>
<sequence>MVEDGSKKENGRLSTMDSIESRSVFQDEDKSEIEDEEDDEDFPPRIGMDSDDDDNSEQRLIRQALGSIPSMLKHLRSPKHNGTTLKIAWRT</sequence>
<keyword evidence="2" id="KW-1185">Reference proteome</keyword>
<protein>
    <submittedName>
        <fullName evidence="1">Potassium transporter 7</fullName>
    </submittedName>
</protein>